<dbReference type="EMBL" id="CP073910">
    <property type="protein sequence ID" value="QUT05769.1"/>
    <property type="molecule type" value="Genomic_DNA"/>
</dbReference>
<dbReference type="AlphaFoldDB" id="A0A975Q1F8"/>
<gene>
    <name evidence="1" type="ORF">KFK14_22990</name>
</gene>
<dbReference type="Proteomes" id="UP000681425">
    <property type="component" value="Chromosome"/>
</dbReference>
<evidence type="ECO:0000313" key="2">
    <source>
        <dbReference type="Proteomes" id="UP000681425"/>
    </source>
</evidence>
<dbReference type="KEGG" id="spph:KFK14_22990"/>
<dbReference type="InterPro" id="IPR021312">
    <property type="entry name" value="DUF2889"/>
</dbReference>
<keyword evidence="2" id="KW-1185">Reference proteome</keyword>
<organism evidence="1 2">
    <name type="scientific">Sphingobium phenoxybenzoativorans</name>
    <dbReference type="NCBI Taxonomy" id="1592790"/>
    <lineage>
        <taxon>Bacteria</taxon>
        <taxon>Pseudomonadati</taxon>
        <taxon>Pseudomonadota</taxon>
        <taxon>Alphaproteobacteria</taxon>
        <taxon>Sphingomonadales</taxon>
        <taxon>Sphingomonadaceae</taxon>
        <taxon>Sphingobium</taxon>
    </lineage>
</organism>
<accession>A0A975Q1F8</accession>
<sequence length="229" mass="25392">MILSDDSMPFWRNISLRATAHRVEGELVDNVHHFLVTVDHDGRAVTAVTGDSVRVPWVTCPSAAGQLTALVATPISISAKASIDQTRQCTHMLDLARLAIAQAARGGQRDYRVRVQYDPVRKGAAARLERDGAPFLDWLVRDGVVVSDGPFHGHDTHGRSVWSDAVMADPDLREAGLVLRRCIFVYRSRDYSVTRRRASDTANMEGVCYSFQPERASLAFRPPGFHELP</sequence>
<name>A0A975Q1F8_9SPHN</name>
<evidence type="ECO:0000313" key="1">
    <source>
        <dbReference type="EMBL" id="QUT05769.1"/>
    </source>
</evidence>
<proteinExistence type="predicted"/>
<protein>
    <submittedName>
        <fullName evidence="1">DUF2889 domain-containing protein</fullName>
    </submittedName>
</protein>
<dbReference type="RefSeq" id="WP_212609282.1">
    <property type="nucleotide sequence ID" value="NZ_CP073910.1"/>
</dbReference>
<reference evidence="1" key="1">
    <citation type="submission" date="2021-04" db="EMBL/GenBank/DDBJ databases">
        <title>Isolation of p-tert-butylphenol degrading bacteria Sphingobium phenoxybenzoativorans Tas13 from active sludge.</title>
        <authorList>
            <person name="Li Y."/>
        </authorList>
    </citation>
    <scope>NUCLEOTIDE SEQUENCE</scope>
    <source>
        <strain evidence="1">Tas13</strain>
    </source>
</reference>
<dbReference type="Pfam" id="PF11136">
    <property type="entry name" value="DUF2889"/>
    <property type="match status" value="1"/>
</dbReference>